<keyword evidence="3" id="KW-0862">Zinc</keyword>
<organism evidence="5 6">
    <name type="scientific">Meira miltonrushii</name>
    <dbReference type="NCBI Taxonomy" id="1280837"/>
    <lineage>
        <taxon>Eukaryota</taxon>
        <taxon>Fungi</taxon>
        <taxon>Dikarya</taxon>
        <taxon>Basidiomycota</taxon>
        <taxon>Ustilaginomycotina</taxon>
        <taxon>Exobasidiomycetes</taxon>
        <taxon>Exobasidiales</taxon>
        <taxon>Brachybasidiaceae</taxon>
        <taxon>Meira</taxon>
    </lineage>
</organism>
<dbReference type="RefSeq" id="XP_025354065.1">
    <property type="nucleotide sequence ID" value="XM_025501826.1"/>
</dbReference>
<feature type="compositionally biased region" description="Basic and acidic residues" evidence="4">
    <location>
        <begin position="836"/>
        <end position="854"/>
    </location>
</feature>
<feature type="compositionally biased region" description="Acidic residues" evidence="4">
    <location>
        <begin position="47"/>
        <end position="56"/>
    </location>
</feature>
<evidence type="ECO:0000256" key="4">
    <source>
        <dbReference type="SAM" id="MobiDB-lite"/>
    </source>
</evidence>
<gene>
    <name evidence="5" type="ORF">FA14DRAFT_190883</name>
</gene>
<dbReference type="Pfam" id="PF20826">
    <property type="entry name" value="PHD_5"/>
    <property type="match status" value="1"/>
</dbReference>
<evidence type="ECO:0000256" key="2">
    <source>
        <dbReference type="ARBA" id="ARBA00022771"/>
    </source>
</evidence>
<feature type="compositionally biased region" description="Basic and acidic residues" evidence="4">
    <location>
        <begin position="767"/>
        <end position="785"/>
    </location>
</feature>
<dbReference type="Gene3D" id="3.30.40.10">
    <property type="entry name" value="Zinc/RING finger domain, C3HC4 (zinc finger)"/>
    <property type="match status" value="1"/>
</dbReference>
<dbReference type="GO" id="GO:0008270">
    <property type="term" value="F:zinc ion binding"/>
    <property type="evidence" value="ECO:0007669"/>
    <property type="project" value="UniProtKB-KW"/>
</dbReference>
<keyword evidence="1" id="KW-0479">Metal-binding</keyword>
<feature type="compositionally biased region" description="Basic and acidic residues" evidence="4">
    <location>
        <begin position="465"/>
        <end position="475"/>
    </location>
</feature>
<feature type="region of interest" description="Disordered" evidence="4">
    <location>
        <begin position="642"/>
        <end position="669"/>
    </location>
</feature>
<feature type="compositionally biased region" description="Basic residues" evidence="4">
    <location>
        <begin position="329"/>
        <end position="340"/>
    </location>
</feature>
<dbReference type="AlphaFoldDB" id="A0A316VBX9"/>
<dbReference type="Proteomes" id="UP000245771">
    <property type="component" value="Unassembled WGS sequence"/>
</dbReference>
<proteinExistence type="predicted"/>
<feature type="compositionally biased region" description="Low complexity" evidence="4">
    <location>
        <begin position="61"/>
        <end position="70"/>
    </location>
</feature>
<dbReference type="GO" id="GO:0061186">
    <property type="term" value="P:negative regulation of silent mating-type cassette heterochromatin formation"/>
    <property type="evidence" value="ECO:0007669"/>
    <property type="project" value="TreeGrafter"/>
</dbReference>
<feature type="compositionally biased region" description="Basic and acidic residues" evidence="4">
    <location>
        <begin position="341"/>
        <end position="350"/>
    </location>
</feature>
<dbReference type="SUPFAM" id="SSF57903">
    <property type="entry name" value="FYVE/PHD zinc finger"/>
    <property type="match status" value="1"/>
</dbReference>
<dbReference type="InterPro" id="IPR053051">
    <property type="entry name" value="HDAC_complex_subunit"/>
</dbReference>
<dbReference type="InterPro" id="IPR013083">
    <property type="entry name" value="Znf_RING/FYVE/PHD"/>
</dbReference>
<feature type="compositionally biased region" description="Low complexity" evidence="4">
    <location>
        <begin position="8"/>
        <end position="31"/>
    </location>
</feature>
<dbReference type="OrthoDB" id="79252at2759"/>
<feature type="compositionally biased region" description="Polar residues" evidence="4">
    <location>
        <begin position="381"/>
        <end position="390"/>
    </location>
</feature>
<evidence type="ECO:0000313" key="6">
    <source>
        <dbReference type="Proteomes" id="UP000245771"/>
    </source>
</evidence>
<feature type="compositionally biased region" description="Basic residues" evidence="4">
    <location>
        <begin position="71"/>
        <end position="91"/>
    </location>
</feature>
<feature type="compositionally biased region" description="Basic and acidic residues" evidence="4">
    <location>
        <begin position="749"/>
        <end position="759"/>
    </location>
</feature>
<dbReference type="GO" id="GO:0061188">
    <property type="term" value="P:negative regulation of rDNA heterochromatin formation"/>
    <property type="evidence" value="ECO:0007669"/>
    <property type="project" value="TreeGrafter"/>
</dbReference>
<reference evidence="5 6" key="1">
    <citation type="journal article" date="2018" name="Mol. Biol. Evol.">
        <title>Broad Genomic Sampling Reveals a Smut Pathogenic Ancestry of the Fungal Clade Ustilaginomycotina.</title>
        <authorList>
            <person name="Kijpornyongpan T."/>
            <person name="Mondo S.J."/>
            <person name="Barry K."/>
            <person name="Sandor L."/>
            <person name="Lee J."/>
            <person name="Lipzen A."/>
            <person name="Pangilinan J."/>
            <person name="LaButti K."/>
            <person name="Hainaut M."/>
            <person name="Henrissat B."/>
            <person name="Grigoriev I.V."/>
            <person name="Spatafora J.W."/>
            <person name="Aime M.C."/>
        </authorList>
    </citation>
    <scope>NUCLEOTIDE SEQUENCE [LARGE SCALE GENOMIC DNA]</scope>
    <source>
        <strain evidence="5 6">MCA 3882</strain>
    </source>
</reference>
<feature type="compositionally biased region" description="Acidic residues" evidence="4">
    <location>
        <begin position="514"/>
        <end position="528"/>
    </location>
</feature>
<feature type="compositionally biased region" description="Acidic residues" evidence="4">
    <location>
        <begin position="195"/>
        <end position="205"/>
    </location>
</feature>
<feature type="region of interest" description="Disordered" evidence="4">
    <location>
        <begin position="1"/>
        <end position="240"/>
    </location>
</feature>
<feature type="region of interest" description="Disordered" evidence="4">
    <location>
        <begin position="381"/>
        <end position="620"/>
    </location>
</feature>
<dbReference type="PROSITE" id="PS01359">
    <property type="entry name" value="ZF_PHD_1"/>
    <property type="match status" value="1"/>
</dbReference>
<evidence type="ECO:0000313" key="5">
    <source>
        <dbReference type="EMBL" id="PWN33763.1"/>
    </source>
</evidence>
<feature type="region of interest" description="Disordered" evidence="4">
    <location>
        <begin position="730"/>
        <end position="864"/>
    </location>
</feature>
<accession>A0A316VBX9</accession>
<dbReference type="EMBL" id="KZ819604">
    <property type="protein sequence ID" value="PWN33763.1"/>
    <property type="molecule type" value="Genomic_DNA"/>
</dbReference>
<keyword evidence="2" id="KW-0863">Zinc-finger</keyword>
<dbReference type="PANTHER" id="PTHR47793">
    <property type="entry name" value="HISTONE DEACETYLASE COMPLEX SUBUNIT CTI6"/>
    <property type="match status" value="1"/>
</dbReference>
<dbReference type="InterPro" id="IPR011011">
    <property type="entry name" value="Znf_FYVE_PHD"/>
</dbReference>
<feature type="compositionally biased region" description="Basic and acidic residues" evidence="4">
    <location>
        <begin position="792"/>
        <end position="803"/>
    </location>
</feature>
<keyword evidence="6" id="KW-1185">Reference proteome</keyword>
<feature type="compositionally biased region" description="Polar residues" evidence="4">
    <location>
        <begin position="736"/>
        <end position="747"/>
    </location>
</feature>
<protein>
    <recommendedName>
        <fullName evidence="7">Zinc finger PHD-type domain-containing protein</fullName>
    </recommendedName>
</protein>
<evidence type="ECO:0008006" key="7">
    <source>
        <dbReference type="Google" id="ProtNLM"/>
    </source>
</evidence>
<dbReference type="GeneID" id="37023607"/>
<dbReference type="InterPro" id="IPR019786">
    <property type="entry name" value="Zinc_finger_PHD-type_CS"/>
</dbReference>
<sequence length="927" mass="99329">MSSTRGRSAAADEAENASVAVANEEAAADVAQTTTDEQPTNGNDADAAADENDEDAGGSGDSSSATTSRSRNTKKRASSRGKKGKASRSRNSKNSQSVEADEDAFVDASTGNADAEGEADTTIKQEEADAAQGDSEEGTEEEKAARRQRSTSGIKELAGLGLQSLGDGQEEPLMPRRSRRSAMSPNEASRKTAKEEEEGAEEPEIEAGKEEPSADNAVEEVDEKPAPEEPPVENAEVVEGDAIEEPAQPGMEEDDGDEGVTRCLCGSTDENVGLMIQCEECKCWQHCICMGMMTESQCPDVYYCEQCRPELHVPLLRILGVLPSVKGAKKGSVKTHHNRQGVRDSSKELKEAKEAVLALAKENENRRLEGRDPVTGWTVMQQQEQESLRQSVDHSEEQARLGLGSASHKRQQSDSTRVQRSASRDDIPVPKSPPKRRSTMNSRDSVYGWEPIPPGLLNEDEVWDAEAREAHEEATRKRKRGGRDEENAPSHPANGQTANDGYPKRRRTSPGVETIDEEGLEGEEEEEGPASQPSKRVAASSQKRNAKDPDRPKHPNQYTKRAAAANAAASGTETGPGPSPHKTRGDGTRRSNRETAGSSRMGTPVPGESSSSRKGDGTWGLPDHLAHLSFLLPPGVGPELLKVSVPSSKSGPKGSASTGSGATRDAKTDRIIKASPQPFNIINLTESTTKIKYPGKRMTMGEMRKRVRNILEFVSRLQIESVERERRMKILGISRDPSSGAITSGPSSEPKESQSRDEEPAVAAAKAAREEEAKTAEGVAEAKMEEADENVNEAKAEEVKDTEQTQEEDTSMKDVQGDTEGENAPEATAQAAPESSEIKNEEPATNASEEKAPNEETAAETPTIVDPILIEDNPASDPSNASGVAAFANIGGSSSMALVDELTRELLAFQTRFGTGNTVAMSSALGF</sequence>
<dbReference type="GO" id="GO:0033698">
    <property type="term" value="C:Rpd3L complex"/>
    <property type="evidence" value="ECO:0007669"/>
    <property type="project" value="TreeGrafter"/>
</dbReference>
<dbReference type="STRING" id="1280837.A0A316VBX9"/>
<evidence type="ECO:0000256" key="3">
    <source>
        <dbReference type="ARBA" id="ARBA00022833"/>
    </source>
</evidence>
<name>A0A316VBX9_9BASI</name>
<feature type="compositionally biased region" description="Low complexity" evidence="4">
    <location>
        <begin position="643"/>
        <end position="663"/>
    </location>
</feature>
<feature type="compositionally biased region" description="Polar residues" evidence="4">
    <location>
        <begin position="531"/>
        <end position="543"/>
    </location>
</feature>
<dbReference type="PANTHER" id="PTHR47793:SF1">
    <property type="entry name" value="HISTONE DEACETYLASE COMPLEX SUBUNIT CTI6"/>
    <property type="match status" value="1"/>
</dbReference>
<dbReference type="GO" id="GO:0070210">
    <property type="term" value="C:Rpd3L-Expanded complex"/>
    <property type="evidence" value="ECO:0007669"/>
    <property type="project" value="TreeGrafter"/>
</dbReference>
<dbReference type="InParanoid" id="A0A316VBX9"/>
<evidence type="ECO:0000256" key="1">
    <source>
        <dbReference type="ARBA" id="ARBA00022723"/>
    </source>
</evidence>
<feature type="region of interest" description="Disordered" evidence="4">
    <location>
        <begin position="329"/>
        <end position="350"/>
    </location>
</feature>
<feature type="compositionally biased region" description="Basic and acidic residues" evidence="4">
    <location>
        <begin position="583"/>
        <end position="593"/>
    </location>
</feature>